<dbReference type="InterPro" id="IPR043129">
    <property type="entry name" value="ATPase_NBD"/>
</dbReference>
<evidence type="ECO:0000313" key="7">
    <source>
        <dbReference type="Proteomes" id="UP000193083"/>
    </source>
</evidence>
<proteinExistence type="predicted"/>
<dbReference type="AlphaFoldDB" id="A0A1X7PRP7"/>
<dbReference type="GO" id="GO:0046872">
    <property type="term" value="F:metal ion binding"/>
    <property type="evidence" value="ECO:0007669"/>
    <property type="project" value="UniProtKB-KW"/>
</dbReference>
<sequence length="321" mass="33776">MKQHVMGVDFGSTTAKTVILDLKGDIVSHSVAHMGAVSGNGVKHSMQEALERAGLTQADIGRTVSTGYGRRMLDEADKNYTEITCHARGAVAMVPGARLVIDIGGQDSKVISVDSNGLVAQFAMNDRCAAGTGKFLEVLARAMEIELADMGGVALEATEKLKISSMCATFAETEVISLLAEGHTKPNVLGAVHKAIATRTLGLVGRVGKKGPVVMTGGVAKNPAAVHYIQDELQMPLILPDLPQIAGALGAALIGLDDYRAENRHLLISEAEDMAREEQMAADKACIPGCRGVPELAIDPREKQPVAGKLKSLVGSLQNHL</sequence>
<evidence type="ECO:0000256" key="2">
    <source>
        <dbReference type="ARBA" id="ARBA00022723"/>
    </source>
</evidence>
<keyword evidence="2" id="KW-0479">Metal-binding</keyword>
<name>A0A1X7PRP7_9HYPH</name>
<evidence type="ECO:0000259" key="5">
    <source>
        <dbReference type="Pfam" id="PF01869"/>
    </source>
</evidence>
<protein>
    <submittedName>
        <fullName evidence="6">CoA-substrate-specific enzyme activase, putative</fullName>
    </submittedName>
</protein>
<keyword evidence="3" id="KW-0408">Iron</keyword>
<dbReference type="OrthoDB" id="9177882at2"/>
<dbReference type="InterPro" id="IPR051805">
    <property type="entry name" value="Dehydratase_Activator_Redct"/>
</dbReference>
<keyword evidence="7" id="KW-1185">Reference proteome</keyword>
<evidence type="ECO:0000256" key="4">
    <source>
        <dbReference type="ARBA" id="ARBA00023014"/>
    </source>
</evidence>
<dbReference type="EMBL" id="FXBL01000004">
    <property type="protein sequence ID" value="SMH54746.1"/>
    <property type="molecule type" value="Genomic_DNA"/>
</dbReference>
<gene>
    <name evidence="6" type="ORF">SAMN02982922_5167</name>
</gene>
<dbReference type="Pfam" id="PF01869">
    <property type="entry name" value="BcrAD_BadFG"/>
    <property type="match status" value="1"/>
</dbReference>
<organism evidence="6 7">
    <name type="scientific">Mesorhizobium australicum</name>
    <dbReference type="NCBI Taxonomy" id="536018"/>
    <lineage>
        <taxon>Bacteria</taxon>
        <taxon>Pseudomonadati</taxon>
        <taxon>Pseudomonadota</taxon>
        <taxon>Alphaproteobacteria</taxon>
        <taxon>Hyphomicrobiales</taxon>
        <taxon>Phyllobacteriaceae</taxon>
        <taxon>Mesorhizobium</taxon>
    </lineage>
</organism>
<feature type="domain" description="ATPase BadF/BadG/BcrA/BcrD type" evidence="5">
    <location>
        <begin position="7"/>
        <end position="255"/>
    </location>
</feature>
<dbReference type="PANTHER" id="PTHR32329:SF2">
    <property type="entry name" value="BIFUNCTIONAL PROTEIN [INCLUDES 2-HYDROXYACYL-COA DEHYDRATASE (N-TER) AND ITS ACTIVATOR DOMAIN (C_TERM)"/>
    <property type="match status" value="1"/>
</dbReference>
<evidence type="ECO:0000256" key="3">
    <source>
        <dbReference type="ARBA" id="ARBA00023004"/>
    </source>
</evidence>
<comment type="cofactor">
    <cofactor evidence="1">
        <name>[4Fe-4S] cluster</name>
        <dbReference type="ChEBI" id="CHEBI:49883"/>
    </cofactor>
</comment>
<dbReference type="PANTHER" id="PTHR32329">
    <property type="entry name" value="BIFUNCTIONAL PROTEIN [INCLUDES 2-HYDROXYACYL-COA DEHYDRATASE (N-TER) AND ITS ACTIVATOR DOMAIN (C_TERM)-RELATED"/>
    <property type="match status" value="1"/>
</dbReference>
<dbReference type="NCBIfam" id="TIGR00241">
    <property type="entry name" value="CoA_E_activ"/>
    <property type="match status" value="1"/>
</dbReference>
<dbReference type="Proteomes" id="UP000193083">
    <property type="component" value="Unassembled WGS sequence"/>
</dbReference>
<accession>A0A1X7PRP7</accession>
<dbReference type="Gene3D" id="3.30.420.40">
    <property type="match status" value="2"/>
</dbReference>
<evidence type="ECO:0000313" key="6">
    <source>
        <dbReference type="EMBL" id="SMH54746.1"/>
    </source>
</evidence>
<dbReference type="GO" id="GO:0051536">
    <property type="term" value="F:iron-sulfur cluster binding"/>
    <property type="evidence" value="ECO:0007669"/>
    <property type="project" value="UniProtKB-KW"/>
</dbReference>
<reference evidence="7" key="1">
    <citation type="submission" date="2017-04" db="EMBL/GenBank/DDBJ databases">
        <authorList>
            <person name="Varghese N."/>
            <person name="Submissions S."/>
        </authorList>
    </citation>
    <scope>NUCLEOTIDE SEQUENCE [LARGE SCALE GENOMIC DNA]</scope>
    <source>
        <strain evidence="7">B5P</strain>
    </source>
</reference>
<dbReference type="RefSeq" id="WP_085466795.1">
    <property type="nucleotide sequence ID" value="NZ_FXBL01000004.1"/>
</dbReference>
<dbReference type="InterPro" id="IPR002731">
    <property type="entry name" value="ATPase_BadF"/>
</dbReference>
<keyword evidence="4" id="KW-0411">Iron-sulfur</keyword>
<dbReference type="CDD" id="cd24036">
    <property type="entry name" value="ASKHA_NBD_BcrAD_BadFG_HgdC_HadI"/>
    <property type="match status" value="1"/>
</dbReference>
<dbReference type="SUPFAM" id="SSF53067">
    <property type="entry name" value="Actin-like ATPase domain"/>
    <property type="match status" value="1"/>
</dbReference>
<evidence type="ECO:0000256" key="1">
    <source>
        <dbReference type="ARBA" id="ARBA00001966"/>
    </source>
</evidence>
<dbReference type="InterPro" id="IPR008275">
    <property type="entry name" value="CoA_E_activase_dom"/>
</dbReference>